<organism evidence="1 2">
    <name type="scientific">Streptomyces mordarskii</name>
    <dbReference type="NCBI Taxonomy" id="1226758"/>
    <lineage>
        <taxon>Bacteria</taxon>
        <taxon>Bacillati</taxon>
        <taxon>Actinomycetota</taxon>
        <taxon>Actinomycetes</taxon>
        <taxon>Kitasatosporales</taxon>
        <taxon>Streptomycetaceae</taxon>
        <taxon>Streptomyces</taxon>
    </lineage>
</organism>
<proteinExistence type="predicted"/>
<gene>
    <name evidence="1" type="ORF">GCM10010390_90480</name>
</gene>
<keyword evidence="2" id="KW-1185">Reference proteome</keyword>
<accession>A0ABN1ES93</accession>
<evidence type="ECO:0000313" key="2">
    <source>
        <dbReference type="Proteomes" id="UP001501576"/>
    </source>
</evidence>
<reference evidence="1 2" key="1">
    <citation type="journal article" date="2019" name="Int. J. Syst. Evol. Microbiol.">
        <title>The Global Catalogue of Microorganisms (GCM) 10K type strain sequencing project: providing services to taxonomists for standard genome sequencing and annotation.</title>
        <authorList>
            <consortium name="The Broad Institute Genomics Platform"/>
            <consortium name="The Broad Institute Genome Sequencing Center for Infectious Disease"/>
            <person name="Wu L."/>
            <person name="Ma J."/>
        </authorList>
    </citation>
    <scope>NUCLEOTIDE SEQUENCE [LARGE SCALE GENOMIC DNA]</scope>
    <source>
        <strain evidence="1 2">JCM 5052</strain>
    </source>
</reference>
<comment type="caution">
    <text evidence="1">The sequence shown here is derived from an EMBL/GenBank/DDBJ whole genome shotgun (WGS) entry which is preliminary data.</text>
</comment>
<protein>
    <submittedName>
        <fullName evidence="1">Uncharacterized protein</fullName>
    </submittedName>
</protein>
<dbReference type="EMBL" id="BAAABZ010000090">
    <property type="protein sequence ID" value="GAA0573239.1"/>
    <property type="molecule type" value="Genomic_DNA"/>
</dbReference>
<evidence type="ECO:0000313" key="1">
    <source>
        <dbReference type="EMBL" id="GAA0573239.1"/>
    </source>
</evidence>
<sequence length="63" mass="6442">MNPCDVPPALRVVTIVTPEGKRANAERKAAASSPWSAIPHLAGSSGGKVVAATEGINVDMLCE</sequence>
<dbReference type="Proteomes" id="UP001501576">
    <property type="component" value="Unassembled WGS sequence"/>
</dbReference>
<name>A0ABN1ES93_9ACTN</name>